<evidence type="ECO:0000313" key="4">
    <source>
        <dbReference type="Proteomes" id="UP000318661"/>
    </source>
</evidence>
<protein>
    <submittedName>
        <fullName evidence="3">TIM barrel protein</fullName>
    </submittedName>
</protein>
<evidence type="ECO:0000313" key="3">
    <source>
        <dbReference type="EMBL" id="TMJ06537.1"/>
    </source>
</evidence>
<dbReference type="InterPro" id="IPR050417">
    <property type="entry name" value="Sugar_Epim/Isomerase"/>
</dbReference>
<proteinExistence type="predicted"/>
<dbReference type="Gene3D" id="3.20.20.150">
    <property type="entry name" value="Divalent-metal-dependent TIM barrel enzymes"/>
    <property type="match status" value="1"/>
</dbReference>
<dbReference type="Pfam" id="PF01261">
    <property type="entry name" value="AP_endonuc_2"/>
    <property type="match status" value="1"/>
</dbReference>
<name>A0A537LFQ0_9BACT</name>
<dbReference type="GO" id="GO:0008903">
    <property type="term" value="F:hydroxypyruvate isomerase activity"/>
    <property type="evidence" value="ECO:0007669"/>
    <property type="project" value="TreeGrafter"/>
</dbReference>
<dbReference type="Proteomes" id="UP000318661">
    <property type="component" value="Unassembled WGS sequence"/>
</dbReference>
<feature type="non-terminal residue" evidence="3">
    <location>
        <position position="192"/>
    </location>
</feature>
<dbReference type="EMBL" id="VBAJ01000227">
    <property type="protein sequence ID" value="TMJ06537.1"/>
    <property type="molecule type" value="Genomic_DNA"/>
</dbReference>
<comment type="caution">
    <text evidence="3">The sequence shown here is derived from an EMBL/GenBank/DDBJ whole genome shotgun (WGS) entry which is preliminary data.</text>
</comment>
<evidence type="ECO:0000259" key="2">
    <source>
        <dbReference type="Pfam" id="PF01261"/>
    </source>
</evidence>
<feature type="domain" description="Xylose isomerase-like TIM barrel" evidence="2">
    <location>
        <begin position="49"/>
        <end position="191"/>
    </location>
</feature>
<dbReference type="InterPro" id="IPR013022">
    <property type="entry name" value="Xyl_isomerase-like_TIM-brl"/>
</dbReference>
<dbReference type="SUPFAM" id="SSF51658">
    <property type="entry name" value="Xylose isomerase-like"/>
    <property type="match status" value="1"/>
</dbReference>
<dbReference type="GO" id="GO:0046487">
    <property type="term" value="P:glyoxylate metabolic process"/>
    <property type="evidence" value="ECO:0007669"/>
    <property type="project" value="TreeGrafter"/>
</dbReference>
<keyword evidence="1" id="KW-0413">Isomerase</keyword>
<accession>A0A537LFQ0</accession>
<dbReference type="PANTHER" id="PTHR43489:SF13">
    <property type="entry name" value="HYDROXYPYRUVATE ISOMERASE"/>
    <property type="match status" value="1"/>
</dbReference>
<reference evidence="3 4" key="1">
    <citation type="journal article" date="2019" name="Nat. Microbiol.">
        <title>Mediterranean grassland soil C-N compound turnover is dependent on rainfall and depth, and is mediated by genomically divergent microorganisms.</title>
        <authorList>
            <person name="Diamond S."/>
            <person name="Andeer P.F."/>
            <person name="Li Z."/>
            <person name="Crits-Christoph A."/>
            <person name="Burstein D."/>
            <person name="Anantharaman K."/>
            <person name="Lane K.R."/>
            <person name="Thomas B.C."/>
            <person name="Pan C."/>
            <person name="Northen T.R."/>
            <person name="Banfield J.F."/>
        </authorList>
    </citation>
    <scope>NUCLEOTIDE SEQUENCE [LARGE SCALE GENOMIC DNA]</scope>
    <source>
        <strain evidence="3">NP_2</strain>
    </source>
</reference>
<gene>
    <name evidence="3" type="ORF">E6G99_08860</name>
</gene>
<dbReference type="PANTHER" id="PTHR43489">
    <property type="entry name" value="ISOMERASE"/>
    <property type="match status" value="1"/>
</dbReference>
<sequence>MSPPPIWTTSARWSARCRATRNYNEGFVMPRFAANLTMLFTDRPFLERFDAAVRNGFRAVEYMFPYQEDTDGIARVLERLKLEQVLFNLPAGDWGAGDRGVAVHPGRRDEFRRGVAQAVDLALRYRCRRVNCLVGKRDERLAYEEQWRCLVDNLRYAAGQVAPHGIMLLVEPINTYDIGGFFLSTSAQAVRL</sequence>
<dbReference type="InterPro" id="IPR036237">
    <property type="entry name" value="Xyl_isomerase-like_sf"/>
</dbReference>
<evidence type="ECO:0000256" key="1">
    <source>
        <dbReference type="ARBA" id="ARBA00023235"/>
    </source>
</evidence>
<organism evidence="3 4">
    <name type="scientific">Candidatus Segetimicrobium genomatis</name>
    <dbReference type="NCBI Taxonomy" id="2569760"/>
    <lineage>
        <taxon>Bacteria</taxon>
        <taxon>Bacillati</taxon>
        <taxon>Candidatus Sysuimicrobiota</taxon>
        <taxon>Candidatus Sysuimicrobiia</taxon>
        <taxon>Candidatus Sysuimicrobiales</taxon>
        <taxon>Candidatus Segetimicrobiaceae</taxon>
        <taxon>Candidatus Segetimicrobium</taxon>
    </lineage>
</organism>
<dbReference type="AlphaFoldDB" id="A0A537LFQ0"/>